<comment type="catalytic activity">
    <reaction evidence="1">
        <text>ATP + protein L-histidine = ADP + protein N-phospho-L-histidine.</text>
        <dbReference type="EC" id="2.7.13.3"/>
    </reaction>
</comment>
<evidence type="ECO:0000256" key="5">
    <source>
        <dbReference type="ARBA" id="ARBA00022741"/>
    </source>
</evidence>
<evidence type="ECO:0000313" key="10">
    <source>
        <dbReference type="EMBL" id="SMO48893.1"/>
    </source>
</evidence>
<dbReference type="OrthoDB" id="1523170at2"/>
<evidence type="ECO:0000256" key="3">
    <source>
        <dbReference type="ARBA" id="ARBA00022553"/>
    </source>
</evidence>
<feature type="domain" description="Histidine kinase" evidence="9">
    <location>
        <begin position="169"/>
        <end position="259"/>
    </location>
</feature>
<dbReference type="InterPro" id="IPR005467">
    <property type="entry name" value="His_kinase_dom"/>
</dbReference>
<dbReference type="Pfam" id="PF07568">
    <property type="entry name" value="HisKA_2"/>
    <property type="match status" value="1"/>
</dbReference>
<proteinExistence type="predicted"/>
<dbReference type="GO" id="GO:0005524">
    <property type="term" value="F:ATP binding"/>
    <property type="evidence" value="ECO:0007669"/>
    <property type="project" value="UniProtKB-KW"/>
</dbReference>
<dbReference type="InterPro" id="IPR036890">
    <property type="entry name" value="HATPase_C_sf"/>
</dbReference>
<keyword evidence="3" id="KW-0597">Phosphoprotein</keyword>
<dbReference type="EMBL" id="FXTN01000002">
    <property type="protein sequence ID" value="SMO48893.1"/>
    <property type="molecule type" value="Genomic_DNA"/>
</dbReference>
<dbReference type="SMART" id="SM00387">
    <property type="entry name" value="HATPase_c"/>
    <property type="match status" value="1"/>
</dbReference>
<evidence type="ECO:0000256" key="4">
    <source>
        <dbReference type="ARBA" id="ARBA00022679"/>
    </source>
</evidence>
<dbReference type="PANTHER" id="PTHR41523:SF8">
    <property type="entry name" value="ETHYLENE RESPONSE SENSOR PROTEIN"/>
    <property type="match status" value="1"/>
</dbReference>
<evidence type="ECO:0000259" key="9">
    <source>
        <dbReference type="PROSITE" id="PS50109"/>
    </source>
</evidence>
<gene>
    <name evidence="10" type="ORF">SAMN06265348_102468</name>
</gene>
<keyword evidence="8" id="KW-0812">Transmembrane</keyword>
<dbReference type="PROSITE" id="PS50109">
    <property type="entry name" value="HIS_KIN"/>
    <property type="match status" value="1"/>
</dbReference>
<evidence type="ECO:0000313" key="11">
    <source>
        <dbReference type="Proteomes" id="UP000320300"/>
    </source>
</evidence>
<dbReference type="SUPFAM" id="SSF55874">
    <property type="entry name" value="ATPase domain of HSP90 chaperone/DNA topoisomerase II/histidine kinase"/>
    <property type="match status" value="1"/>
</dbReference>
<dbReference type="EC" id="2.7.13.3" evidence="2"/>
<keyword evidence="4" id="KW-0808">Transferase</keyword>
<dbReference type="AlphaFoldDB" id="A0A521BP07"/>
<evidence type="ECO:0000256" key="8">
    <source>
        <dbReference type="SAM" id="Phobius"/>
    </source>
</evidence>
<sequence length="264" mass="30074">MDMTSTFHILYFALIMLLMTLCVQVCGTIKFRQRKELRIKTLLKDIVSLRDNTKELAMRNEWLITEMHHRVKNNLQILSSLTNAQLSFITDKIGRDALFSSKHRLYALSLVHQRLVNNATASTIEMTCCIKDLVAYLRNEFEAGSRVKFKLDLVPLSLDMSFAIPFELILNELITNSLKYAFPEDRRGNINISLSVAELDNFQLVYADDGVGLPEETAFLSGRSLGRSLIMGLAHQIRGQITVNRSEGLMITIDFKLSRTDNLL</sequence>
<keyword evidence="11" id="KW-1185">Reference proteome</keyword>
<keyword evidence="6 10" id="KW-0418">Kinase</keyword>
<dbReference type="GO" id="GO:0004673">
    <property type="term" value="F:protein histidine kinase activity"/>
    <property type="evidence" value="ECO:0007669"/>
    <property type="project" value="UniProtKB-EC"/>
</dbReference>
<reference evidence="10 11" key="1">
    <citation type="submission" date="2017-05" db="EMBL/GenBank/DDBJ databases">
        <authorList>
            <person name="Varghese N."/>
            <person name="Submissions S."/>
        </authorList>
    </citation>
    <scope>NUCLEOTIDE SEQUENCE [LARGE SCALE GENOMIC DNA]</scope>
    <source>
        <strain evidence="10 11">DSM 19036</strain>
    </source>
</reference>
<dbReference type="InterPro" id="IPR003594">
    <property type="entry name" value="HATPase_dom"/>
</dbReference>
<name>A0A521BP07_9SPHI</name>
<keyword evidence="8" id="KW-1133">Transmembrane helix</keyword>
<protein>
    <recommendedName>
        <fullName evidence="2">histidine kinase</fullName>
        <ecNumber evidence="2">2.7.13.3</ecNumber>
    </recommendedName>
</protein>
<keyword evidence="5" id="KW-0547">Nucleotide-binding</keyword>
<feature type="transmembrane region" description="Helical" evidence="8">
    <location>
        <begin position="6"/>
        <end position="29"/>
    </location>
</feature>
<dbReference type="Pfam" id="PF02518">
    <property type="entry name" value="HATPase_c"/>
    <property type="match status" value="1"/>
</dbReference>
<evidence type="ECO:0000256" key="6">
    <source>
        <dbReference type="ARBA" id="ARBA00022777"/>
    </source>
</evidence>
<dbReference type="Proteomes" id="UP000320300">
    <property type="component" value="Unassembled WGS sequence"/>
</dbReference>
<keyword evidence="7" id="KW-0067">ATP-binding</keyword>
<accession>A0A521BP07</accession>
<organism evidence="10 11">
    <name type="scientific">Pedobacter westerhofensis</name>
    <dbReference type="NCBI Taxonomy" id="425512"/>
    <lineage>
        <taxon>Bacteria</taxon>
        <taxon>Pseudomonadati</taxon>
        <taxon>Bacteroidota</taxon>
        <taxon>Sphingobacteriia</taxon>
        <taxon>Sphingobacteriales</taxon>
        <taxon>Sphingobacteriaceae</taxon>
        <taxon>Pedobacter</taxon>
    </lineage>
</organism>
<dbReference type="PANTHER" id="PTHR41523">
    <property type="entry name" value="TWO-COMPONENT SYSTEM SENSOR PROTEIN"/>
    <property type="match status" value="1"/>
</dbReference>
<keyword evidence="8" id="KW-0472">Membrane</keyword>
<evidence type="ECO:0000256" key="7">
    <source>
        <dbReference type="ARBA" id="ARBA00022840"/>
    </source>
</evidence>
<evidence type="ECO:0000256" key="2">
    <source>
        <dbReference type="ARBA" id="ARBA00012438"/>
    </source>
</evidence>
<evidence type="ECO:0000256" key="1">
    <source>
        <dbReference type="ARBA" id="ARBA00000085"/>
    </source>
</evidence>
<dbReference type="InterPro" id="IPR011495">
    <property type="entry name" value="Sig_transdc_His_kin_sub2_dim/P"/>
</dbReference>
<dbReference type="Gene3D" id="3.30.565.10">
    <property type="entry name" value="Histidine kinase-like ATPase, C-terminal domain"/>
    <property type="match status" value="1"/>
</dbReference>